<evidence type="ECO:0000256" key="1">
    <source>
        <dbReference type="ARBA" id="ARBA00022679"/>
    </source>
</evidence>
<evidence type="ECO:0000256" key="2">
    <source>
        <dbReference type="ARBA" id="ARBA00023315"/>
    </source>
</evidence>
<dbReference type="InterPro" id="IPR016181">
    <property type="entry name" value="Acyl_CoA_acyltransferase"/>
</dbReference>
<dbReference type="PROSITE" id="PS51186">
    <property type="entry name" value="GNAT"/>
    <property type="match status" value="1"/>
</dbReference>
<name>A0A383RBQ8_PAEAL</name>
<dbReference type="Proteomes" id="UP000304148">
    <property type="component" value="Chromosome"/>
</dbReference>
<dbReference type="RefSeq" id="WP_138185754.1">
    <property type="nucleotide sequence ID" value="NZ_LS992241.1"/>
</dbReference>
<reference evidence="5" key="1">
    <citation type="submission" date="2018-08" db="EMBL/GenBank/DDBJ databases">
        <authorList>
            <person name="Chevrot R."/>
        </authorList>
    </citation>
    <scope>NUCLEOTIDE SEQUENCE [LARGE SCALE GENOMIC DNA]</scope>
</reference>
<keyword evidence="2" id="KW-0012">Acyltransferase</keyword>
<accession>A0A383RBQ8</accession>
<dbReference type="SUPFAM" id="SSF55729">
    <property type="entry name" value="Acyl-CoA N-acyltransferases (Nat)"/>
    <property type="match status" value="1"/>
</dbReference>
<dbReference type="Pfam" id="PF00583">
    <property type="entry name" value="Acetyltransf_1"/>
    <property type="match status" value="1"/>
</dbReference>
<organism evidence="4 5">
    <name type="scientific">Paenibacillus alvei</name>
    <name type="common">Bacillus alvei</name>
    <dbReference type="NCBI Taxonomy" id="44250"/>
    <lineage>
        <taxon>Bacteria</taxon>
        <taxon>Bacillati</taxon>
        <taxon>Bacillota</taxon>
        <taxon>Bacilli</taxon>
        <taxon>Bacillales</taxon>
        <taxon>Paenibacillaceae</taxon>
        <taxon>Paenibacillus</taxon>
    </lineage>
</organism>
<keyword evidence="1" id="KW-0808">Transferase</keyword>
<dbReference type="GO" id="GO:0008080">
    <property type="term" value="F:N-acetyltransferase activity"/>
    <property type="evidence" value="ECO:0007669"/>
    <property type="project" value="TreeGrafter"/>
</dbReference>
<evidence type="ECO:0000259" key="3">
    <source>
        <dbReference type="PROSITE" id="PS51186"/>
    </source>
</evidence>
<sequence>MIRKATPEDSKYIIPLMMEAIGTIAYELSGTMNRDETMRILEQFFKQPDNRLSWQNSMVWLQEGVPVGYALAYAGYKLVELDRPLEERLSTLQGNPVQLIKETEGEEYYLDSLAVDSSQRGLGIGTKLMKAFELEAAQFGFSIASLLVNVANTRAKQLYEAQGYTADGKIITIAGEDYEHMVKKVQ</sequence>
<feature type="domain" description="N-acetyltransferase" evidence="3">
    <location>
        <begin position="1"/>
        <end position="186"/>
    </location>
</feature>
<evidence type="ECO:0000313" key="5">
    <source>
        <dbReference type="Proteomes" id="UP000304148"/>
    </source>
</evidence>
<protein>
    <recommendedName>
        <fullName evidence="3">N-acetyltransferase domain-containing protein</fullName>
    </recommendedName>
</protein>
<gene>
    <name evidence="4" type="ORF">PBLR_12148</name>
</gene>
<dbReference type="InterPro" id="IPR000182">
    <property type="entry name" value="GNAT_dom"/>
</dbReference>
<dbReference type="Gene3D" id="3.40.630.30">
    <property type="match status" value="1"/>
</dbReference>
<dbReference type="CDD" id="cd04301">
    <property type="entry name" value="NAT_SF"/>
    <property type="match status" value="1"/>
</dbReference>
<proteinExistence type="predicted"/>
<dbReference type="AlphaFoldDB" id="A0A383RBQ8"/>
<dbReference type="PANTHER" id="PTHR10545">
    <property type="entry name" value="DIAMINE N-ACETYLTRANSFERASE"/>
    <property type="match status" value="1"/>
</dbReference>
<dbReference type="EMBL" id="LS992241">
    <property type="protein sequence ID" value="SYX83726.1"/>
    <property type="molecule type" value="Genomic_DNA"/>
</dbReference>
<dbReference type="InterPro" id="IPR051016">
    <property type="entry name" value="Diverse_Substrate_AcTransf"/>
</dbReference>
<dbReference type="PANTHER" id="PTHR10545:SF29">
    <property type="entry name" value="GH14572P-RELATED"/>
    <property type="match status" value="1"/>
</dbReference>
<evidence type="ECO:0000313" key="4">
    <source>
        <dbReference type="EMBL" id="SYX83726.1"/>
    </source>
</evidence>